<protein>
    <submittedName>
        <fullName evidence="1">Uncharacterized protein</fullName>
    </submittedName>
</protein>
<keyword evidence="2" id="KW-1185">Reference proteome</keyword>
<reference evidence="1" key="1">
    <citation type="submission" date="2021-03" db="EMBL/GenBank/DDBJ databases">
        <authorList>
            <consortium name="DOE Joint Genome Institute"/>
            <person name="Ahrendt S."/>
            <person name="Looney B.P."/>
            <person name="Miyauchi S."/>
            <person name="Morin E."/>
            <person name="Drula E."/>
            <person name="Courty P.E."/>
            <person name="Chicoki N."/>
            <person name="Fauchery L."/>
            <person name="Kohler A."/>
            <person name="Kuo A."/>
            <person name="Labutti K."/>
            <person name="Pangilinan J."/>
            <person name="Lipzen A."/>
            <person name="Riley R."/>
            <person name="Andreopoulos W."/>
            <person name="He G."/>
            <person name="Johnson J."/>
            <person name="Barry K.W."/>
            <person name="Grigoriev I.V."/>
            <person name="Nagy L."/>
            <person name="Hibbett D."/>
            <person name="Henrissat B."/>
            <person name="Matheny P.B."/>
            <person name="Labbe J."/>
            <person name="Martin F."/>
        </authorList>
    </citation>
    <scope>NUCLEOTIDE SEQUENCE</scope>
    <source>
        <strain evidence="1">HHB10654</strain>
    </source>
</reference>
<sequence length="335" mass="36824">MSDALFQNCYYIGNNFNCILYGVELVLYAMTMRRLLSFKSRSRADVFFMVFSTTNLVLITIFVAVQSVFGEEMWIVNADFPGGQGAYLQEYAAVWYQTMGTTTTVAMNLFSDGLLISRCFIVWNDFRVIIVPGFLYIATLALGIVELWASGAPHNDFFSGLAAHLGVTYYATSIGLNVLVTSLILGRILAFAHKSKRHFGDDGSSMYFSVASMIIESALPYSVAGIAFVVSYGMNSQVSILFLSFYVMFTCVSPQMLVLRVAEGRAWKRNQMTEAMTTTIAFSSRVQGSGNDSSQYTSATRSGGNIHLELQPTRKTGSVSADDVTKVISSADSNL</sequence>
<evidence type="ECO:0000313" key="2">
    <source>
        <dbReference type="Proteomes" id="UP000814140"/>
    </source>
</evidence>
<accession>A0ACB8SN14</accession>
<dbReference type="EMBL" id="MU277244">
    <property type="protein sequence ID" value="KAI0057637.1"/>
    <property type="molecule type" value="Genomic_DNA"/>
</dbReference>
<dbReference type="Proteomes" id="UP000814140">
    <property type="component" value="Unassembled WGS sequence"/>
</dbReference>
<reference evidence="1" key="2">
    <citation type="journal article" date="2022" name="New Phytol.">
        <title>Evolutionary transition to the ectomycorrhizal habit in the genomes of a hyperdiverse lineage of mushroom-forming fungi.</title>
        <authorList>
            <person name="Looney B."/>
            <person name="Miyauchi S."/>
            <person name="Morin E."/>
            <person name="Drula E."/>
            <person name="Courty P.E."/>
            <person name="Kohler A."/>
            <person name="Kuo A."/>
            <person name="LaButti K."/>
            <person name="Pangilinan J."/>
            <person name="Lipzen A."/>
            <person name="Riley R."/>
            <person name="Andreopoulos W."/>
            <person name="He G."/>
            <person name="Johnson J."/>
            <person name="Nolan M."/>
            <person name="Tritt A."/>
            <person name="Barry K.W."/>
            <person name="Grigoriev I.V."/>
            <person name="Nagy L.G."/>
            <person name="Hibbett D."/>
            <person name="Henrissat B."/>
            <person name="Matheny P.B."/>
            <person name="Labbe J."/>
            <person name="Martin F.M."/>
        </authorList>
    </citation>
    <scope>NUCLEOTIDE SEQUENCE</scope>
    <source>
        <strain evidence="1">HHB10654</strain>
    </source>
</reference>
<proteinExistence type="predicted"/>
<evidence type="ECO:0000313" key="1">
    <source>
        <dbReference type="EMBL" id="KAI0057637.1"/>
    </source>
</evidence>
<comment type="caution">
    <text evidence="1">The sequence shown here is derived from an EMBL/GenBank/DDBJ whole genome shotgun (WGS) entry which is preliminary data.</text>
</comment>
<gene>
    <name evidence="1" type="ORF">BV25DRAFT_1909470</name>
</gene>
<name>A0ACB8SN14_9AGAM</name>
<organism evidence="1 2">
    <name type="scientific">Artomyces pyxidatus</name>
    <dbReference type="NCBI Taxonomy" id="48021"/>
    <lineage>
        <taxon>Eukaryota</taxon>
        <taxon>Fungi</taxon>
        <taxon>Dikarya</taxon>
        <taxon>Basidiomycota</taxon>
        <taxon>Agaricomycotina</taxon>
        <taxon>Agaricomycetes</taxon>
        <taxon>Russulales</taxon>
        <taxon>Auriscalpiaceae</taxon>
        <taxon>Artomyces</taxon>
    </lineage>
</organism>